<dbReference type="Proteomes" id="UP001345219">
    <property type="component" value="Chromosome 6"/>
</dbReference>
<gene>
    <name evidence="1" type="ORF">SAY87_007300</name>
</gene>
<keyword evidence="2" id="KW-1185">Reference proteome</keyword>
<organism evidence="1 2">
    <name type="scientific">Trapa incisa</name>
    <dbReference type="NCBI Taxonomy" id="236973"/>
    <lineage>
        <taxon>Eukaryota</taxon>
        <taxon>Viridiplantae</taxon>
        <taxon>Streptophyta</taxon>
        <taxon>Embryophyta</taxon>
        <taxon>Tracheophyta</taxon>
        <taxon>Spermatophyta</taxon>
        <taxon>Magnoliopsida</taxon>
        <taxon>eudicotyledons</taxon>
        <taxon>Gunneridae</taxon>
        <taxon>Pentapetalae</taxon>
        <taxon>rosids</taxon>
        <taxon>malvids</taxon>
        <taxon>Myrtales</taxon>
        <taxon>Lythraceae</taxon>
        <taxon>Trapa</taxon>
    </lineage>
</organism>
<evidence type="ECO:0000313" key="1">
    <source>
        <dbReference type="EMBL" id="KAK4757173.1"/>
    </source>
</evidence>
<comment type="caution">
    <text evidence="1">The sequence shown here is derived from an EMBL/GenBank/DDBJ whole genome shotgun (WGS) entry which is preliminary data.</text>
</comment>
<dbReference type="AlphaFoldDB" id="A0AAN7Q0P6"/>
<reference evidence="1 2" key="1">
    <citation type="journal article" date="2023" name="Hortic Res">
        <title>Pangenome of water caltrop reveals structural variations and asymmetric subgenome divergence after allopolyploidization.</title>
        <authorList>
            <person name="Zhang X."/>
            <person name="Chen Y."/>
            <person name="Wang L."/>
            <person name="Yuan Y."/>
            <person name="Fang M."/>
            <person name="Shi L."/>
            <person name="Lu R."/>
            <person name="Comes H.P."/>
            <person name="Ma Y."/>
            <person name="Chen Y."/>
            <person name="Huang G."/>
            <person name="Zhou Y."/>
            <person name="Zheng Z."/>
            <person name="Qiu Y."/>
        </authorList>
    </citation>
    <scope>NUCLEOTIDE SEQUENCE [LARGE SCALE GENOMIC DNA]</scope>
    <source>
        <tissue evidence="1">Roots</tissue>
    </source>
</reference>
<name>A0AAN7Q0P6_9MYRT</name>
<sequence>MEARIAVMCLNSADFAMLMILHGDELALYTSGDKSWSIKSGMPYLLDDCNESNRIFGDRSFKFTVEEKKKKKMLILELLDKLPPKPRLSRKIQKTLKFKRPKKMGATLSLNSPSMRECLSYLI</sequence>
<dbReference type="EMBL" id="JAXIOK010000013">
    <property type="protein sequence ID" value="KAK4757173.1"/>
    <property type="molecule type" value="Genomic_DNA"/>
</dbReference>
<evidence type="ECO:0000313" key="2">
    <source>
        <dbReference type="Proteomes" id="UP001345219"/>
    </source>
</evidence>
<accession>A0AAN7Q0P6</accession>
<protein>
    <submittedName>
        <fullName evidence="1">Uncharacterized protein</fullName>
    </submittedName>
</protein>
<proteinExistence type="predicted"/>